<dbReference type="RefSeq" id="WP_110449425.1">
    <property type="nucleotide sequence ID" value="NZ_CP029479.1"/>
</dbReference>
<protein>
    <submittedName>
        <fullName evidence="2">Glyoxalase</fullName>
    </submittedName>
</protein>
<gene>
    <name evidence="2" type="ORF">HYN04_03220</name>
</gene>
<evidence type="ECO:0000313" key="2">
    <source>
        <dbReference type="EMBL" id="AWM76856.1"/>
    </source>
</evidence>
<feature type="domain" description="VOC" evidence="1">
    <location>
        <begin position="13"/>
        <end position="164"/>
    </location>
</feature>
<dbReference type="AlphaFoldDB" id="A0A2Z3HRS0"/>
<dbReference type="EMBL" id="CP029479">
    <property type="protein sequence ID" value="AWM76856.1"/>
    <property type="molecule type" value="Genomic_DNA"/>
</dbReference>
<dbReference type="InterPro" id="IPR037523">
    <property type="entry name" value="VOC_core"/>
</dbReference>
<dbReference type="InterPro" id="IPR029068">
    <property type="entry name" value="Glyas_Bleomycin-R_OHBP_Dase"/>
</dbReference>
<dbReference type="InterPro" id="IPR050383">
    <property type="entry name" value="GlyoxalaseI/FosfomycinResist"/>
</dbReference>
<dbReference type="SUPFAM" id="SSF54593">
    <property type="entry name" value="Glyoxalase/Bleomycin resistance protein/Dihydroxybiphenyl dioxygenase"/>
    <property type="match status" value="1"/>
</dbReference>
<dbReference type="InterPro" id="IPR004360">
    <property type="entry name" value="Glyas_Fos-R_dOase_dom"/>
</dbReference>
<evidence type="ECO:0000313" key="3">
    <source>
        <dbReference type="Proteomes" id="UP000247763"/>
    </source>
</evidence>
<dbReference type="OrthoDB" id="9803142at2"/>
<dbReference type="Proteomes" id="UP000247763">
    <property type="component" value="Chromosome"/>
</dbReference>
<accession>A0A2Z3HRS0</accession>
<name>A0A2Z3HRS0_9CAUL</name>
<dbReference type="PROSITE" id="PS51819">
    <property type="entry name" value="VOC"/>
    <property type="match status" value="1"/>
</dbReference>
<reference evidence="3" key="1">
    <citation type="submission" date="2018-05" db="EMBL/GenBank/DDBJ databases">
        <title>Genome sequencing of Phenylobacterium sp. HYN0004.</title>
        <authorList>
            <person name="Yi H."/>
            <person name="Baek C."/>
        </authorList>
    </citation>
    <scope>NUCLEOTIDE SEQUENCE [LARGE SCALE GENOMIC DNA]</scope>
    <source>
        <strain evidence="3">HYN0004</strain>
    </source>
</reference>
<dbReference type="Gene3D" id="3.10.180.10">
    <property type="entry name" value="2,3-Dihydroxybiphenyl 1,2-Dioxygenase, domain 1"/>
    <property type="match status" value="1"/>
</dbReference>
<dbReference type="Pfam" id="PF00903">
    <property type="entry name" value="Glyoxalase"/>
    <property type="match status" value="1"/>
</dbReference>
<organism evidence="2 3">
    <name type="scientific">Phenylobacterium parvum</name>
    <dbReference type="NCBI Taxonomy" id="2201350"/>
    <lineage>
        <taxon>Bacteria</taxon>
        <taxon>Pseudomonadati</taxon>
        <taxon>Pseudomonadota</taxon>
        <taxon>Alphaproteobacteria</taxon>
        <taxon>Caulobacterales</taxon>
        <taxon>Caulobacteraceae</taxon>
        <taxon>Phenylobacterium</taxon>
    </lineage>
</organism>
<dbReference type="PANTHER" id="PTHR21366:SF31">
    <property type="entry name" value="METALLOTHIOL TRANSFERASE FOSB"/>
    <property type="match status" value="1"/>
</dbReference>
<evidence type="ECO:0000259" key="1">
    <source>
        <dbReference type="PROSITE" id="PS51819"/>
    </source>
</evidence>
<dbReference type="PANTHER" id="PTHR21366">
    <property type="entry name" value="GLYOXALASE FAMILY PROTEIN"/>
    <property type="match status" value="1"/>
</dbReference>
<dbReference type="KEGG" id="phb:HYN04_03220"/>
<keyword evidence="3" id="KW-1185">Reference proteome</keyword>
<sequence>MPAPANTEFDIRGVNHIALVCQDMARTVAFYRDVLGMPLVKTIELPMKSGQHFFFDIGNGDSLAFFWFPDAPAHAPGVSSPRTLPHEGGLVTAHGSMNHLAFNVPAEKFDAYVERLKAKGIEVSPVFNHDDSAFQISAEVTDEVFVRSVYFFDPDGVCLEFAAWTRPMGPADVEHEAATADGGRSQGLVLDAGGAPIQTARTGG</sequence>
<proteinExistence type="predicted"/>